<name>A0ABS5GAP3_9BRAD</name>
<dbReference type="Proteomes" id="UP001314635">
    <property type="component" value="Unassembled WGS sequence"/>
</dbReference>
<comment type="pathway">
    <text evidence="1">Cofactor biosynthesis; adenosylcobalamin biosynthesis.</text>
</comment>
<organism evidence="7 8">
    <name type="scientific">Bradyrhizobium denitrificans</name>
    <dbReference type="NCBI Taxonomy" id="2734912"/>
    <lineage>
        <taxon>Bacteria</taxon>
        <taxon>Pseudomonadati</taxon>
        <taxon>Pseudomonadota</taxon>
        <taxon>Alphaproteobacteria</taxon>
        <taxon>Hyphomicrobiales</taxon>
        <taxon>Nitrobacteraceae</taxon>
        <taxon>Bradyrhizobium</taxon>
    </lineage>
</organism>
<evidence type="ECO:0000256" key="4">
    <source>
        <dbReference type="ARBA" id="ARBA00022679"/>
    </source>
</evidence>
<dbReference type="InterPro" id="IPR014777">
    <property type="entry name" value="4pyrrole_Mease_sub1"/>
</dbReference>
<dbReference type="InterPro" id="IPR035996">
    <property type="entry name" value="4pyrrol_Methylase_sf"/>
</dbReference>
<protein>
    <submittedName>
        <fullName evidence="7">Bifunctional cobalt-precorrin-7 (C(5))-methyltransferase/cobalt-precorrin-6B (C(15))-methyltransferase</fullName>
    </submittedName>
</protein>
<dbReference type="Pfam" id="PF01135">
    <property type="entry name" value="PCMT"/>
    <property type="match status" value="1"/>
</dbReference>
<dbReference type="InterPro" id="IPR029063">
    <property type="entry name" value="SAM-dependent_MTases_sf"/>
</dbReference>
<keyword evidence="5" id="KW-0949">S-adenosyl-L-methionine</keyword>
<dbReference type="Gene3D" id="3.30.950.10">
    <property type="entry name" value="Methyltransferase, Cobalt-precorrin-4 Transmethylase, Domain 2"/>
    <property type="match status" value="1"/>
</dbReference>
<dbReference type="InterPro" id="IPR014008">
    <property type="entry name" value="Cbl_synth_MTase_CbiT"/>
</dbReference>
<keyword evidence="2" id="KW-0169">Cobalamin biosynthesis</keyword>
<comment type="caution">
    <text evidence="7">The sequence shown here is derived from an EMBL/GenBank/DDBJ whole genome shotgun (WGS) entry which is preliminary data.</text>
</comment>
<dbReference type="InterPro" id="IPR050714">
    <property type="entry name" value="Cobalamin_biosynth_MTase"/>
</dbReference>
<dbReference type="Gene3D" id="3.40.1010.10">
    <property type="entry name" value="Cobalt-precorrin-4 Transmethylase, Domain 1"/>
    <property type="match status" value="1"/>
</dbReference>
<evidence type="ECO:0000313" key="7">
    <source>
        <dbReference type="EMBL" id="MBR1138235.1"/>
    </source>
</evidence>
<keyword evidence="8" id="KW-1185">Reference proteome</keyword>
<dbReference type="Gene3D" id="3.40.50.150">
    <property type="entry name" value="Vaccinia Virus protein VP39"/>
    <property type="match status" value="1"/>
</dbReference>
<dbReference type="SUPFAM" id="SSF53790">
    <property type="entry name" value="Tetrapyrrole methylase"/>
    <property type="match status" value="1"/>
</dbReference>
<dbReference type="InterPro" id="IPR012818">
    <property type="entry name" value="CbiE"/>
</dbReference>
<dbReference type="PANTHER" id="PTHR43182">
    <property type="entry name" value="COBALT-PRECORRIN-6B C(15)-METHYLTRANSFERASE (DECARBOXYLATING)"/>
    <property type="match status" value="1"/>
</dbReference>
<evidence type="ECO:0000256" key="2">
    <source>
        <dbReference type="ARBA" id="ARBA00022573"/>
    </source>
</evidence>
<gene>
    <name evidence="7" type="ORF">JQ619_20920</name>
</gene>
<dbReference type="CDD" id="cd02440">
    <property type="entry name" value="AdoMet_MTases"/>
    <property type="match status" value="1"/>
</dbReference>
<dbReference type="CDD" id="cd11644">
    <property type="entry name" value="Precorrin-6Y-MT"/>
    <property type="match status" value="1"/>
</dbReference>
<keyword evidence="4" id="KW-0808">Transferase</keyword>
<feature type="domain" description="Tetrapyrrole methylase" evidence="6">
    <location>
        <begin position="14"/>
        <end position="194"/>
    </location>
</feature>
<dbReference type="EMBL" id="JAFCLK010000019">
    <property type="protein sequence ID" value="MBR1138235.1"/>
    <property type="molecule type" value="Genomic_DNA"/>
</dbReference>
<evidence type="ECO:0000259" key="6">
    <source>
        <dbReference type="Pfam" id="PF00590"/>
    </source>
</evidence>
<dbReference type="InterPro" id="IPR000878">
    <property type="entry name" value="4pyrrol_Mease"/>
</dbReference>
<dbReference type="NCBIfam" id="TIGR02467">
    <property type="entry name" value="CbiE"/>
    <property type="match status" value="1"/>
</dbReference>
<accession>A0ABS5GAP3</accession>
<dbReference type="Pfam" id="PF00590">
    <property type="entry name" value="TP_methylase"/>
    <property type="match status" value="1"/>
</dbReference>
<evidence type="ECO:0000256" key="3">
    <source>
        <dbReference type="ARBA" id="ARBA00022603"/>
    </source>
</evidence>
<reference evidence="8" key="1">
    <citation type="journal article" date="2021" name="ISME J.">
        <title>Evolutionary origin and ecological implication of a unique nif island in free-living Bradyrhizobium lineages.</title>
        <authorList>
            <person name="Tao J."/>
        </authorList>
    </citation>
    <scope>NUCLEOTIDE SEQUENCE [LARGE SCALE GENOMIC DNA]</scope>
    <source>
        <strain evidence="8">SZCCT0094</strain>
    </source>
</reference>
<dbReference type="InterPro" id="IPR014776">
    <property type="entry name" value="4pyrrole_Mease_sub2"/>
</dbReference>
<dbReference type="SUPFAM" id="SSF53335">
    <property type="entry name" value="S-adenosyl-L-methionine-dependent methyltransferases"/>
    <property type="match status" value="1"/>
</dbReference>
<evidence type="ECO:0000256" key="1">
    <source>
        <dbReference type="ARBA" id="ARBA00004953"/>
    </source>
</evidence>
<evidence type="ECO:0000256" key="5">
    <source>
        <dbReference type="ARBA" id="ARBA00022691"/>
    </source>
</evidence>
<evidence type="ECO:0000313" key="8">
    <source>
        <dbReference type="Proteomes" id="UP001314635"/>
    </source>
</evidence>
<dbReference type="InterPro" id="IPR006365">
    <property type="entry name" value="Cbl_synth_CobL"/>
</dbReference>
<proteinExistence type="predicted"/>
<dbReference type="NCBIfam" id="TIGR02469">
    <property type="entry name" value="CbiT"/>
    <property type="match status" value="1"/>
</dbReference>
<sequence>MMNPQPTCNAARWLSIVGIGEDGVEGLSQPARRLIAQAALVVGGARHLELAASLISGERLAWPSPLHLAFERIEARRGEPVVVLASGDPFTYGVGKQLMQRFGAADMLCVPQPSAFSLAAARLGWPLQDVALVTLHGRPLEGIIRHLVPGARILALAWDGSTAGKLAALLTSRRMGRSRLTVLEAMGGPQERVRSAAANVFDLSDIHPLTTIALEVIGEPDAPVIPLTSGLADDLFEHDGQLTKRDVRAVTLSALAPHPGELLWDVGLGSGSVAIEWLLRHGALRAIGIEARQDRADRAMRNALALGAPDLKVVLGRAPAVLADLEPPDAVFIGGGISEPGVFEAAWSRLKPGGRLVANVISLEGEARVTELFGRHGGELIRIAVSRIEPVGRMHGWRQAMPVTQWRVMKP</sequence>
<dbReference type="PIRSF" id="PIRSF036428">
    <property type="entry name" value="CobL"/>
    <property type="match status" value="1"/>
</dbReference>
<keyword evidence="3" id="KW-0489">Methyltransferase</keyword>
<dbReference type="PANTHER" id="PTHR43182:SF1">
    <property type="entry name" value="COBALT-PRECORRIN-7 C(5)-METHYLTRANSFERASE"/>
    <property type="match status" value="1"/>
</dbReference>